<dbReference type="SUPFAM" id="SSF55920">
    <property type="entry name" value="Creatinase/aminopeptidase"/>
    <property type="match status" value="1"/>
</dbReference>
<dbReference type="NCBIfam" id="NF008131">
    <property type="entry name" value="PRK10879.1"/>
    <property type="match status" value="1"/>
</dbReference>
<dbReference type="RefSeq" id="WP_086320877.1">
    <property type="nucleotide sequence ID" value="NZ_NASK01000100.1"/>
</dbReference>
<dbReference type="Pfam" id="PF00557">
    <property type="entry name" value="Peptidase_M24"/>
    <property type="match status" value="1"/>
</dbReference>
<evidence type="ECO:0000256" key="3">
    <source>
        <dbReference type="ARBA" id="ARBA00008766"/>
    </source>
</evidence>
<dbReference type="OrthoDB" id="9806388at2"/>
<keyword evidence="8" id="KW-0482">Metalloprotease</keyword>
<comment type="catalytic activity">
    <reaction evidence="1">
        <text>Release of any N-terminal amino acid, including proline, that is linked to proline, even from a dipeptide or tripeptide.</text>
        <dbReference type="EC" id="3.4.11.9"/>
    </reaction>
</comment>
<dbReference type="PROSITE" id="PS00491">
    <property type="entry name" value="PROLINE_PEPTIDASE"/>
    <property type="match status" value="1"/>
</dbReference>
<evidence type="ECO:0000313" key="16">
    <source>
        <dbReference type="Proteomes" id="UP000194968"/>
    </source>
</evidence>
<dbReference type="GO" id="GO:0070006">
    <property type="term" value="F:metalloaminopeptidase activity"/>
    <property type="evidence" value="ECO:0007669"/>
    <property type="project" value="InterPro"/>
</dbReference>
<comment type="similarity">
    <text evidence="3 13">Belongs to the peptidase M24B family.</text>
</comment>
<evidence type="ECO:0000256" key="12">
    <source>
        <dbReference type="ARBA" id="ARBA00081411"/>
    </source>
</evidence>
<name>A0A242NT11_9GAMM</name>
<evidence type="ECO:0000256" key="11">
    <source>
        <dbReference type="ARBA" id="ARBA00075356"/>
    </source>
</evidence>
<evidence type="ECO:0000256" key="6">
    <source>
        <dbReference type="ARBA" id="ARBA00022723"/>
    </source>
</evidence>
<dbReference type="AlphaFoldDB" id="A0A242NT11"/>
<evidence type="ECO:0000256" key="10">
    <source>
        <dbReference type="ARBA" id="ARBA00069363"/>
    </source>
</evidence>
<dbReference type="InterPro" id="IPR001131">
    <property type="entry name" value="Peptidase_M24B_aminopep-P_CS"/>
</dbReference>
<evidence type="ECO:0000256" key="8">
    <source>
        <dbReference type="ARBA" id="ARBA00023049"/>
    </source>
</evidence>
<dbReference type="PANTHER" id="PTHR43226">
    <property type="entry name" value="XAA-PRO AMINOPEPTIDASE 3"/>
    <property type="match status" value="1"/>
</dbReference>
<accession>A0A242NT11</accession>
<dbReference type="FunFam" id="3.90.230.10:FF:000002">
    <property type="entry name" value="Xaa-Pro aminopeptidase 3"/>
    <property type="match status" value="1"/>
</dbReference>
<evidence type="ECO:0000259" key="14">
    <source>
        <dbReference type="SMART" id="SM01011"/>
    </source>
</evidence>
<gene>
    <name evidence="15" type="ORF">B6D06_08765</name>
</gene>
<evidence type="ECO:0000256" key="13">
    <source>
        <dbReference type="RuleBase" id="RU000590"/>
    </source>
</evidence>
<dbReference type="InterPro" id="IPR029149">
    <property type="entry name" value="Creatin/AminoP/Spt16_N"/>
</dbReference>
<dbReference type="CDD" id="cd01087">
    <property type="entry name" value="Prolidase"/>
    <property type="match status" value="1"/>
</dbReference>
<proteinExistence type="inferred from homology"/>
<organism evidence="15 16">
    <name type="scientific">Gilliamella apis</name>
    <dbReference type="NCBI Taxonomy" id="1970738"/>
    <lineage>
        <taxon>Bacteria</taxon>
        <taxon>Pseudomonadati</taxon>
        <taxon>Pseudomonadota</taxon>
        <taxon>Gammaproteobacteria</taxon>
        <taxon>Orbales</taxon>
        <taxon>Orbaceae</taxon>
        <taxon>Gilliamella</taxon>
    </lineage>
</organism>
<dbReference type="PANTHER" id="PTHR43226:SF4">
    <property type="entry name" value="XAA-PRO AMINOPEPTIDASE 3"/>
    <property type="match status" value="1"/>
</dbReference>
<evidence type="ECO:0000256" key="2">
    <source>
        <dbReference type="ARBA" id="ARBA00001936"/>
    </source>
</evidence>
<dbReference type="GO" id="GO:0005829">
    <property type="term" value="C:cytosol"/>
    <property type="evidence" value="ECO:0007669"/>
    <property type="project" value="TreeGrafter"/>
</dbReference>
<keyword evidence="9" id="KW-0464">Manganese</keyword>
<dbReference type="Gene3D" id="3.40.350.10">
    <property type="entry name" value="Creatinase/prolidase N-terminal domain"/>
    <property type="match status" value="1"/>
</dbReference>
<dbReference type="Proteomes" id="UP000194968">
    <property type="component" value="Unassembled WGS sequence"/>
</dbReference>
<keyword evidence="6 13" id="KW-0479">Metal-binding</keyword>
<evidence type="ECO:0000256" key="7">
    <source>
        <dbReference type="ARBA" id="ARBA00022801"/>
    </source>
</evidence>
<protein>
    <recommendedName>
        <fullName evidence="10">Xaa-Pro aminopeptidase</fullName>
        <ecNumber evidence="4">3.4.11.9</ecNumber>
    </recommendedName>
    <alternativeName>
        <fullName evidence="11">Aminopeptidase P II</fullName>
    </alternativeName>
    <alternativeName>
        <fullName evidence="12">X-Pro aminopeptidase</fullName>
    </alternativeName>
</protein>
<keyword evidence="15" id="KW-0031">Aminopeptidase</keyword>
<dbReference type="InterPro" id="IPR036005">
    <property type="entry name" value="Creatinase/aminopeptidase-like"/>
</dbReference>
<evidence type="ECO:0000313" key="15">
    <source>
        <dbReference type="EMBL" id="OTQ48789.1"/>
    </source>
</evidence>
<dbReference type="EC" id="3.4.11.9" evidence="4"/>
<sequence length="437" mass="50106">MVDMHSKTELLARRNKLLAQMEQNSIALFFASPEVTRSNDTHYPYRQDSDFWYFTFFAEPEALLAVIKESDNQARYILFNRKKDPLAETWTGYRLGQQSALEKVLVDEAYLFDEIDEVLPNLINGKKAIYHADQLYHYADEIIKKTLNTLRQGGRFKLSAPSIVIDWRPIVHEMRMFKSEYEIAILRQACEISAKAHIRAMQKCQPNWFEYQLEAEILHEFAWHGARWPSYNTIVGGGNNGCILHYENNSDQLKDGDLVLIDAGCEYQYYAGDITRTFPINGKFNQSQREIYDIVLTAQYAAIKLLQPGTAISIVNQQIIRIMVEGLVKLGIMQGDIETLIANKAYMAFYMHGLGHWLGIDVHDVGSDRDRILAPGMVLTVEPGLYINQEADVPERYKGIGIRIEDNILITDSGNEVLTTMVPKDPQQIEKLMQINK</sequence>
<reference evidence="15 16" key="1">
    <citation type="submission" date="2017-03" db="EMBL/GenBank/DDBJ databases">
        <title>Comparative genomics of honeybee gut symbionts reveal geographically distinct and subgroup specific antibiotic resistance.</title>
        <authorList>
            <person name="Ludvigsen J."/>
            <person name="Porcellato D."/>
            <person name="Labee-Lund T.M."/>
            <person name="Amdam G.V."/>
            <person name="Rudi K."/>
        </authorList>
    </citation>
    <scope>NUCLEOTIDE SEQUENCE [LARGE SCALE GENOMIC DNA]</scope>
    <source>
        <strain evidence="15 16">A-4-12</strain>
    </source>
</reference>
<dbReference type="SMART" id="SM01011">
    <property type="entry name" value="AMP_N"/>
    <property type="match status" value="1"/>
</dbReference>
<comment type="caution">
    <text evidence="15">The sequence shown here is derived from an EMBL/GenBank/DDBJ whole genome shotgun (WGS) entry which is preliminary data.</text>
</comment>
<dbReference type="EMBL" id="NASK01000100">
    <property type="protein sequence ID" value="OTQ48789.1"/>
    <property type="molecule type" value="Genomic_DNA"/>
</dbReference>
<dbReference type="Pfam" id="PF05195">
    <property type="entry name" value="AMP_N"/>
    <property type="match status" value="1"/>
</dbReference>
<dbReference type="InterPro" id="IPR007865">
    <property type="entry name" value="Aminopep_P_N"/>
</dbReference>
<evidence type="ECO:0000256" key="5">
    <source>
        <dbReference type="ARBA" id="ARBA00022670"/>
    </source>
</evidence>
<keyword evidence="7" id="KW-0378">Hydrolase</keyword>
<dbReference type="InterPro" id="IPR052433">
    <property type="entry name" value="X-Pro_dipept-like"/>
</dbReference>
<dbReference type="InterPro" id="IPR000994">
    <property type="entry name" value="Pept_M24"/>
</dbReference>
<comment type="cofactor">
    <cofactor evidence="2">
        <name>Mn(2+)</name>
        <dbReference type="ChEBI" id="CHEBI:29035"/>
    </cofactor>
</comment>
<evidence type="ECO:0000256" key="1">
    <source>
        <dbReference type="ARBA" id="ARBA00001424"/>
    </source>
</evidence>
<evidence type="ECO:0000256" key="9">
    <source>
        <dbReference type="ARBA" id="ARBA00023211"/>
    </source>
</evidence>
<evidence type="ECO:0000256" key="4">
    <source>
        <dbReference type="ARBA" id="ARBA00012574"/>
    </source>
</evidence>
<feature type="domain" description="Aminopeptidase P N-terminal" evidence="14">
    <location>
        <begin position="5"/>
        <end position="140"/>
    </location>
</feature>
<dbReference type="SUPFAM" id="SSF53092">
    <property type="entry name" value="Creatinase/prolidase N-terminal domain"/>
    <property type="match status" value="1"/>
</dbReference>
<dbReference type="Gene3D" id="3.90.230.10">
    <property type="entry name" value="Creatinase/methionine aminopeptidase superfamily"/>
    <property type="match status" value="1"/>
</dbReference>
<keyword evidence="5" id="KW-0645">Protease</keyword>
<dbReference type="GO" id="GO:0030145">
    <property type="term" value="F:manganese ion binding"/>
    <property type="evidence" value="ECO:0007669"/>
    <property type="project" value="InterPro"/>
</dbReference>
<dbReference type="GO" id="GO:0006508">
    <property type="term" value="P:proteolysis"/>
    <property type="evidence" value="ECO:0007669"/>
    <property type="project" value="UniProtKB-KW"/>
</dbReference>